<dbReference type="GO" id="GO:0030057">
    <property type="term" value="C:desmosome"/>
    <property type="evidence" value="ECO:0007669"/>
    <property type="project" value="UniProtKB-SubCell"/>
</dbReference>
<dbReference type="GO" id="GO:0005882">
    <property type="term" value="C:intermediate filament"/>
    <property type="evidence" value="ECO:0007669"/>
    <property type="project" value="TreeGrafter"/>
</dbReference>
<evidence type="ECO:0000256" key="5">
    <source>
        <dbReference type="ARBA" id="ARBA00022553"/>
    </source>
</evidence>
<dbReference type="Pfam" id="PF18373">
    <property type="entry name" value="Spectrin_2"/>
    <property type="match status" value="1"/>
</dbReference>
<keyword evidence="8 10" id="KW-0175">Coiled coil</keyword>
<evidence type="ECO:0000313" key="13">
    <source>
        <dbReference type="Ensembl" id="ENSMMOP00000021889.1"/>
    </source>
</evidence>
<feature type="domain" description="Desmoplakin spectrin-like" evidence="12">
    <location>
        <begin position="470"/>
        <end position="546"/>
    </location>
</feature>
<dbReference type="Proteomes" id="UP000261620">
    <property type="component" value="Unplaced"/>
</dbReference>
<evidence type="ECO:0000256" key="4">
    <source>
        <dbReference type="ARBA" id="ARBA00022475"/>
    </source>
</evidence>
<dbReference type="SUPFAM" id="SSF46966">
    <property type="entry name" value="Spectrin repeat"/>
    <property type="match status" value="2"/>
</dbReference>
<dbReference type="Gene3D" id="2.30.30.40">
    <property type="entry name" value="SH3 Domains"/>
    <property type="match status" value="1"/>
</dbReference>
<evidence type="ECO:0000256" key="9">
    <source>
        <dbReference type="ARBA" id="ARBA00023136"/>
    </source>
</evidence>
<dbReference type="InterPro" id="IPR018159">
    <property type="entry name" value="Spectrin/alpha-actinin"/>
</dbReference>
<dbReference type="Gene3D" id="3.90.1290.10">
    <property type="entry name" value="Plakin repeat"/>
    <property type="match status" value="2"/>
</dbReference>
<dbReference type="GO" id="GO:0042060">
    <property type="term" value="P:wound healing"/>
    <property type="evidence" value="ECO:0007669"/>
    <property type="project" value="TreeGrafter"/>
</dbReference>
<comment type="subcellular location">
    <subcellularLocation>
        <location evidence="2">Cell junction</location>
        <location evidence="2">Desmosome</location>
    </subcellularLocation>
    <subcellularLocation>
        <location evidence="1">Cell membrane</location>
    </subcellularLocation>
</comment>
<dbReference type="OMA" id="EESCNQR"/>
<evidence type="ECO:0000256" key="7">
    <source>
        <dbReference type="ARBA" id="ARBA00022949"/>
    </source>
</evidence>
<dbReference type="GO" id="GO:0098609">
    <property type="term" value="P:cell-cell adhesion"/>
    <property type="evidence" value="ECO:0007669"/>
    <property type="project" value="TreeGrafter"/>
</dbReference>
<keyword evidence="7" id="KW-0965">Cell junction</keyword>
<keyword evidence="14" id="KW-1185">Reference proteome</keyword>
<dbReference type="Pfam" id="PF21019">
    <property type="entry name" value="Spectrin_3"/>
    <property type="match status" value="1"/>
</dbReference>
<keyword evidence="5" id="KW-0597">Phosphoprotein</keyword>
<dbReference type="Gene3D" id="1.20.58.1060">
    <property type="match status" value="1"/>
</dbReference>
<feature type="coiled-coil region" evidence="10">
    <location>
        <begin position="925"/>
        <end position="1096"/>
    </location>
</feature>
<dbReference type="InterPro" id="IPR041615">
    <property type="entry name" value="Desmoplakin_SH3"/>
</dbReference>
<dbReference type="Ensembl" id="ENSMMOT00000022253.1">
    <property type="protein sequence ID" value="ENSMMOP00000021889.1"/>
    <property type="gene ID" value="ENSMMOG00000016644.1"/>
</dbReference>
<dbReference type="PANTHER" id="PTHR23169:SF26">
    <property type="entry name" value="DESMOPLAKIN"/>
    <property type="match status" value="1"/>
</dbReference>
<sequence>SNLSAIQQRATMLQVQCQEYLKKAEFALHGPGDAERYMAMAKDTIEKLKSFAMDLRQHGQPNDNVVRTLEMCKDQLKGVHKAIKGTVRRRSTRGSLGAWEESGRSFQDAMSWITQQKRLIETAPWGDDSAAIEQQLVSHQKFHNSIQRSAEFDRSREELFKKGDKGNLHALEQEWDSLQKLSFGRTQQLQDLQQIIQEMCKEIMWVNDREEEELVFDWGDKNINQYIPQKQESYSRLMSALEVKEKELNKLKAKVDTHLKSNHPASDKIEAYRDTLQTQWSWLLQITKCIDVHLKENAAYNQFFKEANETYSNLQREHEKVRKQFTCDKNTSLDDLLELLKGLDKEKEKIMENKRQVQHLVANCKNIVRLKPRNPEEKSSSPVMVKALCDFKQDQKVICKGDEAILKNNSQRSKWDITGPGGLDMTVPSVCLIIPPPNPLSVSLANKNDQYYEAILSIWNQLYINVKSLIAWQYCLRDIRYINSLTISMISKMRPEEYRHIIKNLENHFAEFKSSCKGSEMFVEEDKEIIENQFNGAQAHYDQLVVELPTYSHRAATSSKVVVSTSLSELHALRLRLEGAESMLSQHVHIYFGDDGVHDCGLKINQLETVQFDIDSMREEYLRLREHILKELENMSDPDKAKFLRTEIAIINQRLGSLESSTSAYLQRLRALRDMLESVARAEDIVKVHEAILTEKETTSLSLNEVENYILTLTNIKTELDQRKDVLTSMESELAKVSHWNGQVGGPFHRCDMILSKYTEHVGLLGDRWRRIDGQIDNRYGDLQSYHPQLQHYKQTTASLIDWIEATRKKQNALQATKIDSIQALKDHIDTQKVSCSCIHQKNEFYFLNSMTMVVSQDYETDLTVYASGLETLLNIPIKRTMLKSPSMELHQEAIEVQTCYMELLTMSGDYYRYLGELLKNMEELKIRDTKIDLLEEELRLLKENFQDSNTKNKSLEDDLARYKLELFQSRDQLLSMEEVKQSTVLQCNATKESLDNTQSQLVDLNDQVTRLNYLLEEEKRKKRLAEERYLQQQEEYDSVLRKRQNELETVSWSKMEVEKSLESKEYEIEQLRRQLAENAERIKELQKEMLKVRSKCNMEITNLKLGYESQIHISHADIQRLAAQRVEDAAEFQMQHDRIVAERRSLEEELRRLRIYNSEADEQRNRAEGEAHSQRVLITKEGCRRRELENEVEVLMRQREEEGSRYKEELAEVTKMLQEKREKLAYITHSLQEEIRRRKTVEEGQDVLEKTLAQLQLKLTSSSMAAEECKDELQKRCLELDRESRDRSRVDQNISRLQGRMKDLQAIRNGLESQVENLSKAKQDEVARRRQVETELEKTKLVVKEYTSTITSEKCMMQLSAELKTLKQQLLQEQARVKEVNLSNDSLLRTIEETSKALSESNVEIQRLEQLSETQTKERLGLEEELRAAQHDNQELLRSKQGCHELSAHITALELQLQGTKRSNIDYRYLVSELSSETEKLKLETEKTQNQVTETTAMLQSLQSQHNEIVSERDTLMMKLQLSEKDKERFHRLEDEFSHIKLSLESELCSKQRLTEENERVNRDLDYWKDQYDSKQGLIRQYETDKERLERENNSLKSEIERLMVELRELGETYKSRLAAIQKELQEVILVRQHLEAEVSKAREPPTLDASTVIFDGVRKPVTANQLLDCGVLDKPTFSQLINGHKTVPDVSVDKKVSLKGTGPIAGVTIEGQKSPGSISGPLYKMTFNEVKKENLLPPDSIDLLLDAQAATGYIIDPRTNQKLTVEEACNQGVVDEEDKERLLAAEAAAVGYSYPGISKPLSVFQAMKKGLIDKNTTLRVLQAQESVGGILDPVLSVFLPKVTAIERNLIDDDISYALNQKLKLYLDPESEEGVTYMSMKSRCKVEPHTGLLLLPILEKVDPSKLVFDGVRKPVTAKQLVDCGVLDKPTFKDLEKGKRTIPEVSVNKNVNLKGTGPIAGVLAGNLGKMSLSDAKKQMLLPEYSADLLLEAQAATGHIIDPKIDQKLTVEEACARGLVDLKDRDRLLAAEAAAIGYKDTSLSKPLSVFEAMIRLIIDKETGLRLLQAQESVGGILDPNLSVFLPKDEAIKRNILDENLRQALNQSPKCYVDPETEQDASYGALKKKCKREPHTGLLLLPITEKLDPSKLVFDGVRKTKRLIKLLLNKTVKHLSVPASQISGFTAFICHFWQ</sequence>
<dbReference type="SMART" id="SM00250">
    <property type="entry name" value="PLEC"/>
    <property type="match status" value="6"/>
</dbReference>
<keyword evidence="9" id="KW-0472">Membrane</keyword>
<proteinExistence type="inferred from homology"/>
<dbReference type="InterPro" id="IPR001101">
    <property type="entry name" value="Plectin_repeat"/>
</dbReference>
<dbReference type="GO" id="GO:0043588">
    <property type="term" value="P:skin development"/>
    <property type="evidence" value="ECO:0007669"/>
    <property type="project" value="TreeGrafter"/>
</dbReference>
<feature type="coiled-coil region" evidence="10">
    <location>
        <begin position="234"/>
        <end position="261"/>
    </location>
</feature>
<dbReference type="SMART" id="SM00150">
    <property type="entry name" value="SPEC"/>
    <property type="match status" value="2"/>
</dbReference>
<dbReference type="InterPro" id="IPR041573">
    <property type="entry name" value="Desmoplakin_Spectrin-like"/>
</dbReference>
<dbReference type="GO" id="GO:0005886">
    <property type="term" value="C:plasma membrane"/>
    <property type="evidence" value="ECO:0007669"/>
    <property type="project" value="UniProtKB-SubCell"/>
</dbReference>
<dbReference type="GO" id="GO:0014704">
    <property type="term" value="C:intercalated disc"/>
    <property type="evidence" value="ECO:0007669"/>
    <property type="project" value="TreeGrafter"/>
</dbReference>
<dbReference type="Pfam" id="PF00681">
    <property type="entry name" value="Plectin"/>
    <property type="match status" value="4"/>
</dbReference>
<comment type="similarity">
    <text evidence="3">Belongs to the plakin or cytolinker family.</text>
</comment>
<feature type="coiled-coil region" evidence="10">
    <location>
        <begin position="1295"/>
        <end position="1440"/>
    </location>
</feature>
<dbReference type="FunFam" id="3.90.1290.10:FF:000001">
    <property type="entry name" value="Plectin a"/>
    <property type="match status" value="2"/>
</dbReference>
<dbReference type="SUPFAM" id="SSF75399">
    <property type="entry name" value="Plakin repeat"/>
    <property type="match status" value="2"/>
</dbReference>
<dbReference type="Pfam" id="PF21097">
    <property type="entry name" value="SR_plectin_7"/>
    <property type="match status" value="1"/>
</dbReference>
<feature type="coiled-coil region" evidence="10">
    <location>
        <begin position="1130"/>
        <end position="1224"/>
    </location>
</feature>
<evidence type="ECO:0000259" key="12">
    <source>
        <dbReference type="Pfam" id="PF18373"/>
    </source>
</evidence>
<feature type="domain" description="Desmoplakin SH3" evidence="11">
    <location>
        <begin position="370"/>
        <end position="435"/>
    </location>
</feature>
<evidence type="ECO:0000256" key="10">
    <source>
        <dbReference type="SAM" id="Coils"/>
    </source>
</evidence>
<dbReference type="GO" id="GO:0005737">
    <property type="term" value="C:cytoplasm"/>
    <property type="evidence" value="ECO:0007669"/>
    <property type="project" value="TreeGrafter"/>
</dbReference>
<dbReference type="InterPro" id="IPR035915">
    <property type="entry name" value="Plakin_repeat_sf"/>
</dbReference>
<evidence type="ECO:0000256" key="3">
    <source>
        <dbReference type="ARBA" id="ARBA00009109"/>
    </source>
</evidence>
<name>A0A3Q3X8R6_MOLML</name>
<reference evidence="13" key="1">
    <citation type="submission" date="2025-08" db="UniProtKB">
        <authorList>
            <consortium name="Ensembl"/>
        </authorList>
    </citation>
    <scope>IDENTIFICATION</scope>
</reference>
<reference evidence="13" key="2">
    <citation type="submission" date="2025-09" db="UniProtKB">
        <authorList>
            <consortium name="Ensembl"/>
        </authorList>
    </citation>
    <scope>IDENTIFICATION</scope>
</reference>
<keyword evidence="4" id="KW-1003">Cell membrane</keyword>
<evidence type="ECO:0000313" key="14">
    <source>
        <dbReference type="Proteomes" id="UP000261620"/>
    </source>
</evidence>
<evidence type="ECO:0000256" key="6">
    <source>
        <dbReference type="ARBA" id="ARBA00022737"/>
    </source>
</evidence>
<evidence type="ECO:0000259" key="11">
    <source>
        <dbReference type="Pfam" id="PF17902"/>
    </source>
</evidence>
<dbReference type="PANTHER" id="PTHR23169">
    <property type="entry name" value="ENVOPLAKIN"/>
    <property type="match status" value="1"/>
</dbReference>
<evidence type="ECO:0000256" key="2">
    <source>
        <dbReference type="ARBA" id="ARBA00004568"/>
    </source>
</evidence>
<feature type="coiled-coil region" evidence="10">
    <location>
        <begin position="304"/>
        <end position="363"/>
    </location>
</feature>
<evidence type="ECO:0000256" key="8">
    <source>
        <dbReference type="ARBA" id="ARBA00023054"/>
    </source>
</evidence>
<dbReference type="Pfam" id="PF17902">
    <property type="entry name" value="SH3_10"/>
    <property type="match status" value="1"/>
</dbReference>
<accession>A0A3Q3X8R6</accession>
<dbReference type="GO" id="GO:0005198">
    <property type="term" value="F:structural molecule activity"/>
    <property type="evidence" value="ECO:0007669"/>
    <property type="project" value="TreeGrafter"/>
</dbReference>
<protein>
    <submittedName>
        <fullName evidence="13">Uncharacterized protein</fullName>
    </submittedName>
</protein>
<keyword evidence="6" id="KW-0677">Repeat</keyword>
<organism evidence="13 14">
    <name type="scientific">Mola mola</name>
    <name type="common">Ocean sunfish</name>
    <name type="synonym">Tetraodon mola</name>
    <dbReference type="NCBI Taxonomy" id="94237"/>
    <lineage>
        <taxon>Eukaryota</taxon>
        <taxon>Metazoa</taxon>
        <taxon>Chordata</taxon>
        <taxon>Craniata</taxon>
        <taxon>Vertebrata</taxon>
        <taxon>Euteleostomi</taxon>
        <taxon>Actinopterygii</taxon>
        <taxon>Neopterygii</taxon>
        <taxon>Teleostei</taxon>
        <taxon>Neoteleostei</taxon>
        <taxon>Acanthomorphata</taxon>
        <taxon>Eupercaria</taxon>
        <taxon>Tetraodontiformes</taxon>
        <taxon>Molidae</taxon>
        <taxon>Mola</taxon>
    </lineage>
</organism>
<evidence type="ECO:0000256" key="1">
    <source>
        <dbReference type="ARBA" id="ARBA00004236"/>
    </source>
</evidence>
<dbReference type="InterPro" id="IPR043197">
    <property type="entry name" value="Plakin"/>
</dbReference>
<feature type="coiled-coil region" evidence="10">
    <location>
        <begin position="1545"/>
        <end position="1639"/>
    </location>
</feature>
<dbReference type="GO" id="GO:0045104">
    <property type="term" value="P:intermediate filament cytoskeleton organization"/>
    <property type="evidence" value="ECO:0007669"/>
    <property type="project" value="InterPro"/>
</dbReference>
<dbReference type="Gene3D" id="1.20.58.60">
    <property type="match status" value="2"/>
</dbReference>